<organism evidence="8 9">
    <name type="scientific">Variovorax paradoxus</name>
    <dbReference type="NCBI Taxonomy" id="34073"/>
    <lineage>
        <taxon>Bacteria</taxon>
        <taxon>Pseudomonadati</taxon>
        <taxon>Pseudomonadota</taxon>
        <taxon>Betaproteobacteria</taxon>
        <taxon>Burkholderiales</taxon>
        <taxon>Comamonadaceae</taxon>
        <taxon>Variovorax</taxon>
    </lineage>
</organism>
<evidence type="ECO:0000256" key="1">
    <source>
        <dbReference type="ARBA" id="ARBA00004651"/>
    </source>
</evidence>
<dbReference type="AlphaFoldDB" id="A0AAW8EFY6"/>
<keyword evidence="2" id="KW-1003">Cell membrane</keyword>
<gene>
    <name evidence="8" type="ORF">J2W39_002955</name>
</gene>
<protein>
    <submittedName>
        <fullName evidence="8">Branched-chain amino acid transport system permease protein</fullName>
    </submittedName>
</protein>
<feature type="region of interest" description="Disordered" evidence="6">
    <location>
        <begin position="324"/>
        <end position="344"/>
    </location>
</feature>
<evidence type="ECO:0000256" key="5">
    <source>
        <dbReference type="ARBA" id="ARBA00023136"/>
    </source>
</evidence>
<dbReference type="PANTHER" id="PTHR30482">
    <property type="entry name" value="HIGH-AFFINITY BRANCHED-CHAIN AMINO ACID TRANSPORT SYSTEM PERMEASE"/>
    <property type="match status" value="1"/>
</dbReference>
<evidence type="ECO:0000256" key="4">
    <source>
        <dbReference type="ARBA" id="ARBA00022989"/>
    </source>
</evidence>
<feature type="transmembrane region" description="Helical" evidence="7">
    <location>
        <begin position="110"/>
        <end position="127"/>
    </location>
</feature>
<feature type="transmembrane region" description="Helical" evidence="7">
    <location>
        <begin position="82"/>
        <end position="103"/>
    </location>
</feature>
<name>A0AAW8EFY6_VARPD</name>
<reference evidence="8" key="1">
    <citation type="submission" date="2023-07" db="EMBL/GenBank/DDBJ databases">
        <title>Sorghum-associated microbial communities from plants grown in Nebraska, USA.</title>
        <authorList>
            <person name="Schachtman D."/>
        </authorList>
    </citation>
    <scope>NUCLEOTIDE SEQUENCE</scope>
    <source>
        <strain evidence="8">DS3315</strain>
    </source>
</reference>
<feature type="transmembrane region" description="Helical" evidence="7">
    <location>
        <begin position="163"/>
        <end position="179"/>
    </location>
</feature>
<evidence type="ECO:0000313" key="9">
    <source>
        <dbReference type="Proteomes" id="UP001224845"/>
    </source>
</evidence>
<evidence type="ECO:0000256" key="7">
    <source>
        <dbReference type="SAM" id="Phobius"/>
    </source>
</evidence>
<dbReference type="Proteomes" id="UP001224845">
    <property type="component" value="Unassembled WGS sequence"/>
</dbReference>
<feature type="transmembrane region" description="Helical" evidence="7">
    <location>
        <begin position="287"/>
        <end position="309"/>
    </location>
</feature>
<dbReference type="GO" id="GO:0005886">
    <property type="term" value="C:plasma membrane"/>
    <property type="evidence" value="ECO:0007669"/>
    <property type="project" value="UniProtKB-SubCell"/>
</dbReference>
<dbReference type="RefSeq" id="WP_307594239.1">
    <property type="nucleotide sequence ID" value="NZ_JAUSRV010000007.1"/>
</dbReference>
<comment type="caution">
    <text evidence="8">The sequence shown here is derived from an EMBL/GenBank/DDBJ whole genome shotgun (WGS) entry which is preliminary data.</text>
</comment>
<comment type="subcellular location">
    <subcellularLocation>
        <location evidence="1">Cell membrane</location>
        <topology evidence="1">Multi-pass membrane protein</topology>
    </subcellularLocation>
</comment>
<evidence type="ECO:0000256" key="2">
    <source>
        <dbReference type="ARBA" id="ARBA00022475"/>
    </source>
</evidence>
<feature type="transmembrane region" description="Helical" evidence="7">
    <location>
        <begin position="31"/>
        <end position="49"/>
    </location>
</feature>
<dbReference type="CDD" id="cd06581">
    <property type="entry name" value="TM_PBP1_LivM_like"/>
    <property type="match status" value="1"/>
</dbReference>
<keyword evidence="5 7" id="KW-0472">Membrane</keyword>
<dbReference type="InterPro" id="IPR043428">
    <property type="entry name" value="LivM-like"/>
</dbReference>
<keyword evidence="3 7" id="KW-0812">Transmembrane</keyword>
<dbReference type="InterPro" id="IPR001851">
    <property type="entry name" value="ABC_transp_permease"/>
</dbReference>
<feature type="transmembrane region" description="Helical" evidence="7">
    <location>
        <begin position="253"/>
        <end position="275"/>
    </location>
</feature>
<keyword evidence="4 7" id="KW-1133">Transmembrane helix</keyword>
<dbReference type="Pfam" id="PF02653">
    <property type="entry name" value="BPD_transp_2"/>
    <property type="match status" value="1"/>
</dbReference>
<evidence type="ECO:0000256" key="3">
    <source>
        <dbReference type="ARBA" id="ARBA00022692"/>
    </source>
</evidence>
<dbReference type="EMBL" id="JAUSRV010000007">
    <property type="protein sequence ID" value="MDP9971713.1"/>
    <property type="molecule type" value="Genomic_DNA"/>
</dbReference>
<dbReference type="PANTHER" id="PTHR30482:SF10">
    <property type="entry name" value="HIGH-AFFINITY BRANCHED-CHAIN AMINO ACID TRANSPORT PROTEIN BRAE"/>
    <property type="match status" value="1"/>
</dbReference>
<dbReference type="GO" id="GO:0015658">
    <property type="term" value="F:branched-chain amino acid transmembrane transporter activity"/>
    <property type="evidence" value="ECO:0007669"/>
    <property type="project" value="InterPro"/>
</dbReference>
<feature type="transmembrane region" description="Helical" evidence="7">
    <location>
        <begin position="213"/>
        <end position="233"/>
    </location>
</feature>
<evidence type="ECO:0000313" key="8">
    <source>
        <dbReference type="EMBL" id="MDP9971713.1"/>
    </source>
</evidence>
<proteinExistence type="predicted"/>
<sequence length="344" mass="37437">MNAWNARTGWGLLLMLGLAFPLLTDNDYHLTVMSSASIFALATLGLNLITGYTGQFSLAHAGFMAIGAYTVGILTVDHQWPFWAAFCLSGLVPVVLGLPIGLLSLRLKGHFFAIFTMCMGYILFLGIEKWESLTHGAVGIIGIPVPEALPTPFGDVSFDSPRALYYLVLGFLTLGLWVMHRIVGSLLGRTFVAIRNGDDLAESLGINLMRNKLLAFLLSVFYAGTAGGLYAGFVRFLSPDLAGVERTFDMTMYMLIGGAGTLLGPLLGALCVPWLAQYLQFLQDYRFIVFGPLLIVLVIFLPDGIVGWVRGQWLRRRASQPASVVAQEPDQQSTSVGLKGERHA</sequence>
<feature type="transmembrane region" description="Helical" evidence="7">
    <location>
        <begin position="56"/>
        <end position="76"/>
    </location>
</feature>
<evidence type="ECO:0000256" key="6">
    <source>
        <dbReference type="SAM" id="MobiDB-lite"/>
    </source>
</evidence>
<accession>A0AAW8EFY6</accession>